<comment type="subcellular location">
    <subcellularLocation>
        <location evidence="1">Mitochondrion inner membrane</location>
        <topology evidence="1">Single-pass membrane protein</topology>
    </subcellularLocation>
</comment>
<dbReference type="InterPro" id="IPR044202">
    <property type="entry name" value="LETM1/MDM38-like"/>
</dbReference>
<accession>A0A8C0S3G8</accession>
<keyword evidence="3" id="KW-0999">Mitochondrion inner membrane</keyword>
<evidence type="ECO:0000256" key="4">
    <source>
        <dbReference type="ARBA" id="ARBA00022989"/>
    </source>
</evidence>
<proteinExistence type="predicted"/>
<evidence type="ECO:0000313" key="14">
    <source>
        <dbReference type="Proteomes" id="UP000694542"/>
    </source>
</evidence>
<keyword evidence="6 9" id="KW-0472">Membrane</keyword>
<evidence type="ECO:0000256" key="8">
    <source>
        <dbReference type="SAM" id="MobiDB-lite"/>
    </source>
</evidence>
<evidence type="ECO:0000256" key="2">
    <source>
        <dbReference type="ARBA" id="ARBA00022692"/>
    </source>
</evidence>
<evidence type="ECO:0000313" key="11">
    <source>
        <dbReference type="Ensembl" id="ENSCAFP00000043705.1"/>
    </source>
</evidence>
<feature type="compositionally biased region" description="Low complexity" evidence="8">
    <location>
        <begin position="405"/>
        <end position="416"/>
    </location>
</feature>
<protein>
    <submittedName>
        <fullName evidence="12">Leucine zipper and EF-hand containing transmembrane protein 2</fullName>
    </submittedName>
</protein>
<evidence type="ECO:0000313" key="13">
    <source>
        <dbReference type="Proteomes" id="UP000002254"/>
    </source>
</evidence>
<organism evidence="12 14">
    <name type="scientific">Canis lupus familiaris</name>
    <name type="common">Dog</name>
    <name type="synonym">Canis familiaris</name>
    <dbReference type="NCBI Taxonomy" id="9615"/>
    <lineage>
        <taxon>Eukaryota</taxon>
        <taxon>Metazoa</taxon>
        <taxon>Chordata</taxon>
        <taxon>Craniata</taxon>
        <taxon>Vertebrata</taxon>
        <taxon>Euteleostomi</taxon>
        <taxon>Mammalia</taxon>
        <taxon>Eutheria</taxon>
        <taxon>Laurasiatheria</taxon>
        <taxon>Carnivora</taxon>
        <taxon>Caniformia</taxon>
        <taxon>Canidae</taxon>
        <taxon>Canis</taxon>
    </lineage>
</organism>
<reference evidence="12" key="2">
    <citation type="submission" date="2018-10" db="EMBL/GenBank/DDBJ databases">
        <title>De novo assembly of a Great Dane genome.</title>
        <authorList>
            <person name="Kidd J.M."/>
            <person name="Pendleton A.L."/>
            <person name="Shen F."/>
            <person name="Emery S."/>
        </authorList>
    </citation>
    <scope>NUCLEOTIDE SEQUENCE [LARGE SCALE GENOMIC DNA]</scope>
    <source>
        <strain evidence="12">Great Dane</strain>
    </source>
</reference>
<evidence type="ECO:0000256" key="9">
    <source>
        <dbReference type="SAM" id="Phobius"/>
    </source>
</evidence>
<evidence type="ECO:0000259" key="10">
    <source>
        <dbReference type="PROSITE" id="PS51758"/>
    </source>
</evidence>
<dbReference type="Proteomes" id="UP000002254">
    <property type="component" value="Chromosome 16"/>
</dbReference>
<feature type="region of interest" description="Disordered" evidence="8">
    <location>
        <begin position="427"/>
        <end position="446"/>
    </location>
</feature>
<evidence type="ECO:0000256" key="5">
    <source>
        <dbReference type="ARBA" id="ARBA00023128"/>
    </source>
</evidence>
<dbReference type="InterPro" id="IPR045742">
    <property type="entry name" value="LETM2_N"/>
</dbReference>
<dbReference type="AlphaFoldDB" id="A0A8C0S3G8"/>
<feature type="compositionally biased region" description="Polar residues" evidence="8">
    <location>
        <begin position="103"/>
        <end position="113"/>
    </location>
</feature>
<dbReference type="PANTHER" id="PTHR14009">
    <property type="entry name" value="LEUCINE ZIPPER-EF-HAND CONTAINING TRANSMEMBRANE PROTEIN"/>
    <property type="match status" value="1"/>
</dbReference>
<feature type="compositionally biased region" description="Polar residues" evidence="8">
    <location>
        <begin position="429"/>
        <end position="446"/>
    </location>
</feature>
<feature type="transmembrane region" description="Helical" evidence="9">
    <location>
        <begin position="177"/>
        <end position="200"/>
    </location>
</feature>
<dbReference type="Ensembl" id="ENSCAFT00000060392.2">
    <property type="protein sequence ID" value="ENSCAFP00000043705.1"/>
    <property type="gene ID" value="ENSCAFG00000006047.6"/>
</dbReference>
<keyword evidence="2 9" id="KW-0812">Transmembrane</keyword>
<feature type="region of interest" description="Disordered" evidence="8">
    <location>
        <begin position="90"/>
        <end position="119"/>
    </location>
</feature>
<dbReference type="PROSITE" id="PS51758">
    <property type="entry name" value="LETM1_RBD"/>
    <property type="match status" value="1"/>
</dbReference>
<dbReference type="OrthoDB" id="624114at2759"/>
<dbReference type="InterPro" id="IPR033122">
    <property type="entry name" value="LETM1-like_RBD"/>
</dbReference>
<name>A0A8C0S3G8_CANLF</name>
<feature type="region of interest" description="Disordered" evidence="8">
    <location>
        <begin position="358"/>
        <end position="422"/>
    </location>
</feature>
<evidence type="ECO:0000256" key="3">
    <source>
        <dbReference type="ARBA" id="ARBA00022792"/>
    </source>
</evidence>
<evidence type="ECO:0000313" key="12">
    <source>
        <dbReference type="Ensembl" id="ENSCAFP00040015327.1"/>
    </source>
</evidence>
<feature type="compositionally biased region" description="Polar residues" evidence="8">
    <location>
        <begin position="363"/>
        <end position="376"/>
    </location>
</feature>
<reference evidence="11 13" key="1">
    <citation type="journal article" date="2005" name="Nature">
        <title>Genome sequence, comparative analysis and haplotype structure of the domestic dog.</title>
        <authorList>
            <consortium name="Broad Sequencing Platform"/>
            <person name="Lindblad-Toh K."/>
            <person name="Wade C.M."/>
            <person name="Mikkelsen T.S."/>
            <person name="Karlsson E.K."/>
            <person name="Jaffe D.B."/>
            <person name="Kamal M."/>
            <person name="Clamp M."/>
            <person name="Chang J.L."/>
            <person name="Kulbokas E.J. III"/>
            <person name="Zody M.C."/>
            <person name="Mauceli E."/>
            <person name="Xie X."/>
            <person name="Breen M."/>
            <person name="Wayne R.K."/>
            <person name="Ostrander E.A."/>
            <person name="Ponting C.P."/>
            <person name="Galibert F."/>
            <person name="Smith D.R."/>
            <person name="DeJong P.J."/>
            <person name="Kirkness E."/>
            <person name="Alvarez P."/>
            <person name="Biagi T."/>
            <person name="Brockman W."/>
            <person name="Butler J."/>
            <person name="Chin C.W."/>
            <person name="Cook A."/>
            <person name="Cuff J."/>
            <person name="Daly M.J."/>
            <person name="DeCaprio D."/>
            <person name="Gnerre S."/>
            <person name="Grabherr M."/>
            <person name="Kellis M."/>
            <person name="Kleber M."/>
            <person name="Bardeleben C."/>
            <person name="Goodstadt L."/>
            <person name="Heger A."/>
            <person name="Hitte C."/>
            <person name="Kim L."/>
            <person name="Koepfli K.P."/>
            <person name="Parker H.G."/>
            <person name="Pollinger J.P."/>
            <person name="Searle S.M."/>
            <person name="Sutter N.B."/>
            <person name="Thomas R."/>
            <person name="Webber C."/>
            <person name="Baldwin J."/>
            <person name="Abebe A."/>
            <person name="Abouelleil A."/>
            <person name="Aftuck L."/>
            <person name="Ait-Zahra M."/>
            <person name="Aldredge T."/>
            <person name="Allen N."/>
            <person name="An P."/>
            <person name="Anderson S."/>
            <person name="Antoine C."/>
            <person name="Arachchi H."/>
            <person name="Aslam A."/>
            <person name="Ayotte L."/>
            <person name="Bachantsang P."/>
            <person name="Barry A."/>
            <person name="Bayul T."/>
            <person name="Benamara M."/>
            <person name="Berlin A."/>
            <person name="Bessette D."/>
            <person name="Blitshteyn B."/>
            <person name="Bloom T."/>
            <person name="Blye J."/>
            <person name="Boguslavskiy L."/>
            <person name="Bonnet C."/>
            <person name="Boukhgalter B."/>
            <person name="Brown A."/>
            <person name="Cahill P."/>
            <person name="Calixte N."/>
            <person name="Camarata J."/>
            <person name="Cheshatsang Y."/>
            <person name="Chu J."/>
            <person name="Citroen M."/>
            <person name="Collymore A."/>
            <person name="Cooke P."/>
            <person name="Dawoe T."/>
            <person name="Daza R."/>
            <person name="Decktor K."/>
            <person name="DeGray S."/>
            <person name="Dhargay N."/>
            <person name="Dooley K."/>
            <person name="Dooley K."/>
            <person name="Dorje P."/>
            <person name="Dorjee K."/>
            <person name="Dorris L."/>
            <person name="Duffey N."/>
            <person name="Dupes A."/>
            <person name="Egbiremolen O."/>
            <person name="Elong R."/>
            <person name="Falk J."/>
            <person name="Farina A."/>
            <person name="Faro S."/>
            <person name="Ferguson D."/>
            <person name="Ferreira P."/>
            <person name="Fisher S."/>
            <person name="FitzGerald M."/>
            <person name="Foley K."/>
            <person name="Foley C."/>
            <person name="Franke A."/>
            <person name="Friedrich D."/>
            <person name="Gage D."/>
            <person name="Garber M."/>
            <person name="Gearin G."/>
            <person name="Giannoukos G."/>
            <person name="Goode T."/>
            <person name="Goyette A."/>
            <person name="Graham J."/>
            <person name="Grandbois E."/>
            <person name="Gyaltsen K."/>
            <person name="Hafez N."/>
            <person name="Hagopian D."/>
            <person name="Hagos B."/>
            <person name="Hall J."/>
            <person name="Healy C."/>
            <person name="Hegarty R."/>
            <person name="Honan T."/>
            <person name="Horn A."/>
            <person name="Houde N."/>
            <person name="Hughes L."/>
            <person name="Hunnicutt L."/>
            <person name="Husby M."/>
            <person name="Jester B."/>
            <person name="Jones C."/>
            <person name="Kamat A."/>
            <person name="Kanga B."/>
            <person name="Kells C."/>
            <person name="Khazanovich D."/>
            <person name="Kieu A.C."/>
            <person name="Kisner P."/>
            <person name="Kumar M."/>
            <person name="Lance K."/>
            <person name="Landers T."/>
            <person name="Lara M."/>
            <person name="Lee W."/>
            <person name="Leger J.P."/>
            <person name="Lennon N."/>
            <person name="Leuper L."/>
            <person name="LeVine S."/>
            <person name="Liu J."/>
            <person name="Liu X."/>
            <person name="Lokyitsang Y."/>
            <person name="Lokyitsang T."/>
            <person name="Lui A."/>
            <person name="Macdonald J."/>
            <person name="Major J."/>
            <person name="Marabella R."/>
            <person name="Maru K."/>
            <person name="Matthews C."/>
            <person name="McDonough S."/>
            <person name="Mehta T."/>
            <person name="Meldrim J."/>
            <person name="Melnikov A."/>
            <person name="Meneus L."/>
            <person name="Mihalev A."/>
            <person name="Mihova T."/>
            <person name="Miller K."/>
            <person name="Mittelman R."/>
            <person name="Mlenga V."/>
            <person name="Mulrain L."/>
            <person name="Munson G."/>
            <person name="Navidi A."/>
            <person name="Naylor J."/>
            <person name="Nguyen T."/>
            <person name="Nguyen N."/>
            <person name="Nguyen C."/>
            <person name="Nguyen T."/>
            <person name="Nicol R."/>
            <person name="Norbu N."/>
            <person name="Norbu C."/>
            <person name="Novod N."/>
            <person name="Nyima T."/>
            <person name="Olandt P."/>
            <person name="O'Neill B."/>
            <person name="O'Neill K."/>
            <person name="Osman S."/>
            <person name="Oyono L."/>
            <person name="Patti C."/>
            <person name="Perrin D."/>
            <person name="Phunkhang P."/>
            <person name="Pierre F."/>
            <person name="Priest M."/>
            <person name="Rachupka A."/>
            <person name="Raghuraman S."/>
            <person name="Rameau R."/>
            <person name="Ray V."/>
            <person name="Raymond C."/>
            <person name="Rege F."/>
            <person name="Rise C."/>
            <person name="Rogers J."/>
            <person name="Rogov P."/>
            <person name="Sahalie J."/>
            <person name="Settipalli S."/>
            <person name="Sharpe T."/>
            <person name="Shea T."/>
            <person name="Sheehan M."/>
            <person name="Sherpa N."/>
            <person name="Shi J."/>
            <person name="Shih D."/>
            <person name="Sloan J."/>
            <person name="Smith C."/>
            <person name="Sparrow T."/>
            <person name="Stalker J."/>
            <person name="Stange-Thomann N."/>
            <person name="Stavropoulos S."/>
            <person name="Stone C."/>
            <person name="Stone S."/>
            <person name="Sykes S."/>
            <person name="Tchuinga P."/>
            <person name="Tenzing P."/>
            <person name="Tesfaye S."/>
            <person name="Thoulutsang D."/>
            <person name="Thoulutsang Y."/>
            <person name="Topham K."/>
            <person name="Topping I."/>
            <person name="Tsamla T."/>
            <person name="Vassiliev H."/>
            <person name="Venkataraman V."/>
            <person name="Vo A."/>
            <person name="Wangchuk T."/>
            <person name="Wangdi T."/>
            <person name="Weiand M."/>
            <person name="Wilkinson J."/>
            <person name="Wilson A."/>
            <person name="Yadav S."/>
            <person name="Yang S."/>
            <person name="Yang X."/>
            <person name="Young G."/>
            <person name="Yu Q."/>
            <person name="Zainoun J."/>
            <person name="Zembek L."/>
            <person name="Zimmer A."/>
            <person name="Lander E.S."/>
        </authorList>
    </citation>
    <scope>NUCLEOTIDE SEQUENCE [LARGE SCALE GENOMIC DNA]</scope>
    <source>
        <strain evidence="11">Boxer</strain>
    </source>
</reference>
<sequence>MSMAFYSYKTILSIARTRFPSYFVHPTSSSYSPSFAYLHLPDSHLSKTYMKNYVSKKYSYPNQSGNKVLYLRTRIIQKLHTSTCWLQEVPGKPQLDQTPKKPQVTSPQPSKGTGTKIKEEKRSYRQRIMDELKYYYNGFYLLWIDTKVAARMVWRLLHGQVLTRRERRRLLRTCADFFRLVPFMVFIIVPFMEFLLPAFLKFFPEMLPSTFESESKKVQTGHKPSTKEIVRFSKLFEDQLTLEHLDRPQLVALCKLLELQSFGTNNLLRFQLLMKLKSIKADDEVIAREGVSALSVSELQAACRARGMRSLGLTEEQLRQQLTEWQDLHLKENVPPSLLLLSRTFYLIDVKPKPIEIPLSGESPITDTPVESPTSPESKETLVDLAPPLKGTQDEKFIQLPPVPSSSITPTPISLPKGPITSAKEATLQAKSQKIMQNSKASSKGA</sequence>
<keyword evidence="4 9" id="KW-1133">Transmembrane helix</keyword>
<dbReference type="Pfam" id="PF07766">
    <property type="entry name" value="LETM1_RBD"/>
    <property type="match status" value="1"/>
</dbReference>
<gene>
    <name evidence="11" type="primary">LETM2</name>
</gene>
<keyword evidence="5 7" id="KW-0496">Mitochondrion</keyword>
<dbReference type="GO" id="GO:0043022">
    <property type="term" value="F:ribosome binding"/>
    <property type="evidence" value="ECO:0007669"/>
    <property type="project" value="InterPro"/>
</dbReference>
<dbReference type="PANTHER" id="PTHR14009:SF7">
    <property type="entry name" value="LETM1 DOMAIN-CONTAINING PROTEIN LETM2, MITOCHONDRIAL"/>
    <property type="match status" value="1"/>
</dbReference>
<evidence type="ECO:0000256" key="7">
    <source>
        <dbReference type="PROSITE-ProRule" id="PRU01094"/>
    </source>
</evidence>
<dbReference type="GO" id="GO:0005743">
    <property type="term" value="C:mitochondrial inner membrane"/>
    <property type="evidence" value="ECO:0007669"/>
    <property type="project" value="UniProtKB-SubCell"/>
</dbReference>
<feature type="domain" description="Letm1 RBD" evidence="10">
    <location>
        <begin position="179"/>
        <end position="394"/>
    </location>
</feature>
<dbReference type="Ensembl" id="ENSCAFT00040017659.1">
    <property type="protein sequence ID" value="ENSCAFP00040015327.1"/>
    <property type="gene ID" value="ENSCAFG00040009272.1"/>
</dbReference>
<dbReference type="Proteomes" id="UP000694542">
    <property type="component" value="Chromosome 16"/>
</dbReference>
<dbReference type="Pfam" id="PF19324">
    <property type="entry name" value="LETM2_N"/>
    <property type="match status" value="1"/>
</dbReference>
<reference evidence="12" key="3">
    <citation type="submission" date="2025-05" db="UniProtKB">
        <authorList>
            <consortium name="Ensembl"/>
        </authorList>
    </citation>
    <scope>IDENTIFICATION</scope>
</reference>
<evidence type="ECO:0000256" key="6">
    <source>
        <dbReference type="ARBA" id="ARBA00023136"/>
    </source>
</evidence>
<evidence type="ECO:0000256" key="1">
    <source>
        <dbReference type="ARBA" id="ARBA00004434"/>
    </source>
</evidence>